<evidence type="ECO:0000313" key="2">
    <source>
        <dbReference type="Proteomes" id="UP001217178"/>
    </source>
</evidence>
<protein>
    <submittedName>
        <fullName evidence="1">Uncharacterized protein</fullName>
    </submittedName>
</protein>
<comment type="caution">
    <text evidence="1">The sequence shown here is derived from an EMBL/GenBank/DDBJ whole genome shotgun (WGS) entry which is preliminary data.</text>
</comment>
<gene>
    <name evidence="1" type="ORF">PSI23_21125</name>
</gene>
<accession>A0ABT5LKS2</accession>
<proteinExistence type="predicted"/>
<dbReference type="Proteomes" id="UP001217178">
    <property type="component" value="Unassembled WGS sequence"/>
</dbReference>
<dbReference type="RefSeq" id="WP_273556918.1">
    <property type="nucleotide sequence ID" value="NZ_JAQRFI010000137.1"/>
</dbReference>
<keyword evidence="2" id="KW-1185">Reference proteome</keyword>
<evidence type="ECO:0000313" key="1">
    <source>
        <dbReference type="EMBL" id="MDC9591713.1"/>
    </source>
</evidence>
<name>A0ABT5LKS2_9GAMM</name>
<sequence length="91" mass="10562">MRHFGYNPCGAQDEQYERRMEEAAYQEAVEEQRENDAHRLYESLPEGTQSIFSPRMNELFGDMFDTGGEADEEIHALLYKLCQLKIQGRAA</sequence>
<organism evidence="1 2">
    <name type="scientific">Xenorhabdus yunnanensis</name>
    <dbReference type="NCBI Taxonomy" id="3025878"/>
    <lineage>
        <taxon>Bacteria</taxon>
        <taxon>Pseudomonadati</taxon>
        <taxon>Pseudomonadota</taxon>
        <taxon>Gammaproteobacteria</taxon>
        <taxon>Enterobacterales</taxon>
        <taxon>Morganellaceae</taxon>
        <taxon>Xenorhabdus</taxon>
    </lineage>
</organism>
<reference evidence="1 2" key="1">
    <citation type="submission" date="2023-02" db="EMBL/GenBank/DDBJ databases">
        <title>Entomopathogenic bacteria.</title>
        <authorList>
            <person name="Machado R.A."/>
        </authorList>
    </citation>
    <scope>NUCLEOTIDE SEQUENCE [LARGE SCALE GENOMIC DNA]</scope>
    <source>
        <strain evidence="1 2">XENO-10</strain>
    </source>
</reference>
<dbReference type="EMBL" id="JAQRFI010000137">
    <property type="protein sequence ID" value="MDC9591713.1"/>
    <property type="molecule type" value="Genomic_DNA"/>
</dbReference>